<keyword evidence="2" id="KW-0812">Transmembrane</keyword>
<evidence type="ECO:0000256" key="2">
    <source>
        <dbReference type="SAM" id="Phobius"/>
    </source>
</evidence>
<dbReference type="Pfam" id="PF09335">
    <property type="entry name" value="VTT_dom"/>
    <property type="match status" value="1"/>
</dbReference>
<evidence type="ECO:0000259" key="3">
    <source>
        <dbReference type="Pfam" id="PF09335"/>
    </source>
</evidence>
<feature type="transmembrane region" description="Helical" evidence="2">
    <location>
        <begin position="50"/>
        <end position="71"/>
    </location>
</feature>
<dbReference type="PANTHER" id="PTHR42709:SF9">
    <property type="entry name" value="ALKALINE PHOSPHATASE LIKE PROTEIN"/>
    <property type="match status" value="1"/>
</dbReference>
<dbReference type="GO" id="GO:0005886">
    <property type="term" value="C:plasma membrane"/>
    <property type="evidence" value="ECO:0007669"/>
    <property type="project" value="TreeGrafter"/>
</dbReference>
<feature type="domain" description="VTT" evidence="3">
    <location>
        <begin position="30"/>
        <end position="156"/>
    </location>
</feature>
<dbReference type="OrthoDB" id="9782291at2"/>
<dbReference type="InterPro" id="IPR051311">
    <property type="entry name" value="DedA_domain"/>
</dbReference>
<sequence length="199" mass="22939">MEHQLSEWLGHFGYLGIFLALVGGIVGLPIPDELLMTFVGYTIATGRMEYMPALLCALFGSISGMTVNYVLGRKLGLPFLLKFGPKFGIRRKKIRYTQRLFYKFGAFLLFIGYFIPGARHLTPYLAGMARLPFRRFALYAYSGGLFWVFTFITLGWKLGKKWTVFEYYMGHYKPYLLLLGSLLILLVFVYFKFLRRASP</sequence>
<dbReference type="InterPro" id="IPR032816">
    <property type="entry name" value="VTT_dom"/>
</dbReference>
<dbReference type="PANTHER" id="PTHR42709">
    <property type="entry name" value="ALKALINE PHOSPHATASE LIKE PROTEIN"/>
    <property type="match status" value="1"/>
</dbReference>
<accession>A0A511V622</accession>
<dbReference type="Proteomes" id="UP000321157">
    <property type="component" value="Unassembled WGS sequence"/>
</dbReference>
<proteinExistence type="inferred from homology"/>
<evidence type="ECO:0000256" key="1">
    <source>
        <dbReference type="ARBA" id="ARBA00010792"/>
    </source>
</evidence>
<name>A0A511V622_9BACL</name>
<evidence type="ECO:0000313" key="4">
    <source>
        <dbReference type="EMBL" id="GEN34394.1"/>
    </source>
</evidence>
<comment type="caution">
    <text evidence="4">The sequence shown here is derived from an EMBL/GenBank/DDBJ whole genome shotgun (WGS) entry which is preliminary data.</text>
</comment>
<organism evidence="4 5">
    <name type="scientific">Aneurinibacillus danicus</name>
    <dbReference type="NCBI Taxonomy" id="267746"/>
    <lineage>
        <taxon>Bacteria</taxon>
        <taxon>Bacillati</taxon>
        <taxon>Bacillota</taxon>
        <taxon>Bacilli</taxon>
        <taxon>Bacillales</taxon>
        <taxon>Paenibacillaceae</taxon>
        <taxon>Aneurinibacillus group</taxon>
        <taxon>Aneurinibacillus</taxon>
    </lineage>
</organism>
<dbReference type="RefSeq" id="WP_146809667.1">
    <property type="nucleotide sequence ID" value="NZ_BJXX01000078.1"/>
</dbReference>
<dbReference type="AlphaFoldDB" id="A0A511V622"/>
<comment type="similarity">
    <text evidence="1">Belongs to the DedA family.</text>
</comment>
<protein>
    <submittedName>
        <fullName evidence="4">Alkaline phosphatase</fullName>
    </submittedName>
</protein>
<feature type="transmembrane region" description="Helical" evidence="2">
    <location>
        <begin position="175"/>
        <end position="193"/>
    </location>
</feature>
<evidence type="ECO:0000313" key="5">
    <source>
        <dbReference type="Proteomes" id="UP000321157"/>
    </source>
</evidence>
<dbReference type="EMBL" id="BJXX01000078">
    <property type="protein sequence ID" value="GEN34394.1"/>
    <property type="molecule type" value="Genomic_DNA"/>
</dbReference>
<keyword evidence="2" id="KW-1133">Transmembrane helix</keyword>
<feature type="transmembrane region" description="Helical" evidence="2">
    <location>
        <begin position="12"/>
        <end position="30"/>
    </location>
</feature>
<feature type="transmembrane region" description="Helical" evidence="2">
    <location>
        <begin position="100"/>
        <end position="116"/>
    </location>
</feature>
<feature type="transmembrane region" description="Helical" evidence="2">
    <location>
        <begin position="136"/>
        <end position="154"/>
    </location>
</feature>
<reference evidence="4 5" key="1">
    <citation type="submission" date="2019-07" db="EMBL/GenBank/DDBJ databases">
        <title>Whole genome shotgun sequence of Aneurinibacillus danicus NBRC 102444.</title>
        <authorList>
            <person name="Hosoyama A."/>
            <person name="Uohara A."/>
            <person name="Ohji S."/>
            <person name="Ichikawa N."/>
        </authorList>
    </citation>
    <scope>NUCLEOTIDE SEQUENCE [LARGE SCALE GENOMIC DNA]</scope>
    <source>
        <strain evidence="4 5">NBRC 102444</strain>
    </source>
</reference>
<gene>
    <name evidence="4" type="ORF">ADA01nite_18540</name>
</gene>
<keyword evidence="2" id="KW-0472">Membrane</keyword>
<keyword evidence="5" id="KW-1185">Reference proteome</keyword>